<comment type="pathway">
    <text evidence="1 11">Pyrimidine metabolism; UMP biosynthesis via de novo pathway; (S)-dihydroorotate from bicarbonate: step 1/3.</text>
</comment>
<evidence type="ECO:0000256" key="2">
    <source>
        <dbReference type="ARBA" id="ARBA00005077"/>
    </source>
</evidence>
<dbReference type="GO" id="GO:0006526">
    <property type="term" value="P:L-arginine biosynthetic process"/>
    <property type="evidence" value="ECO:0007669"/>
    <property type="project" value="UniProtKB-UniRule"/>
</dbReference>
<feature type="binding site" evidence="11">
    <location>
        <position position="220"/>
    </location>
    <ligand>
        <name>L-glutamine</name>
        <dbReference type="ChEBI" id="CHEBI:58359"/>
    </ligand>
</feature>
<dbReference type="Proteomes" id="UP000030008">
    <property type="component" value="Unassembled WGS sequence"/>
</dbReference>
<dbReference type="Gene3D" id="3.50.30.20">
    <property type="entry name" value="Carbamoyl-phosphate synthase small subunit, N-terminal domain"/>
    <property type="match status" value="1"/>
</dbReference>
<evidence type="ECO:0000256" key="3">
    <source>
        <dbReference type="ARBA" id="ARBA00007800"/>
    </source>
</evidence>
<keyword evidence="4 11" id="KW-0436">Ligase</keyword>
<feature type="active site" evidence="11">
    <location>
        <position position="334"/>
    </location>
</feature>
<dbReference type="GO" id="GO:0044205">
    <property type="term" value="P:'de novo' UMP biosynthetic process"/>
    <property type="evidence" value="ECO:0007669"/>
    <property type="project" value="UniProtKB-UniRule"/>
</dbReference>
<evidence type="ECO:0000256" key="5">
    <source>
        <dbReference type="ARBA" id="ARBA00022741"/>
    </source>
</evidence>
<dbReference type="FunFam" id="3.50.30.20:FF:000001">
    <property type="entry name" value="Carbamoyl-phosphate synthase small chain"/>
    <property type="match status" value="1"/>
</dbReference>
<comment type="catalytic activity">
    <reaction evidence="10 11">
        <text>L-glutamine + H2O = L-glutamate + NH4(+)</text>
        <dbReference type="Rhea" id="RHEA:15889"/>
        <dbReference type="ChEBI" id="CHEBI:15377"/>
        <dbReference type="ChEBI" id="CHEBI:28938"/>
        <dbReference type="ChEBI" id="CHEBI:29985"/>
        <dbReference type="ChEBI" id="CHEBI:58359"/>
    </reaction>
</comment>
<dbReference type="InterPro" id="IPR036480">
    <property type="entry name" value="CarbP_synth_ssu_N_sf"/>
</dbReference>
<feature type="binding site" evidence="11">
    <location>
        <position position="248"/>
    </location>
    <ligand>
        <name>L-glutamine</name>
        <dbReference type="ChEBI" id="CHEBI:58359"/>
    </ligand>
</feature>
<protein>
    <recommendedName>
        <fullName evidence="11">Carbamoyl phosphate synthase small chain</fullName>
        <ecNumber evidence="11">6.3.5.5</ecNumber>
    </recommendedName>
    <alternativeName>
        <fullName evidence="11">Carbamoyl phosphate synthetase glutamine chain</fullName>
    </alternativeName>
</protein>
<dbReference type="EC" id="6.3.5.5" evidence="11"/>
<reference evidence="13 14" key="1">
    <citation type="submission" date="2014-08" db="EMBL/GenBank/DDBJ databases">
        <title>Clostridium innocuum, an unnegligible vancomycin-resistant pathogen causing extra-intestinal infections.</title>
        <authorList>
            <person name="Feng Y."/>
            <person name="Chiu C.-H."/>
        </authorList>
    </citation>
    <scope>NUCLEOTIDE SEQUENCE [LARGE SCALE GENOMIC DNA]</scope>
    <source>
        <strain evidence="13 14">AN88</strain>
    </source>
</reference>
<dbReference type="PRINTS" id="PR00096">
    <property type="entry name" value="GATASE"/>
</dbReference>
<dbReference type="GO" id="GO:0004088">
    <property type="term" value="F:carbamoyl-phosphate synthase (glutamine-hydrolyzing) activity"/>
    <property type="evidence" value="ECO:0007669"/>
    <property type="project" value="UniProtKB-UniRule"/>
</dbReference>
<dbReference type="RefSeq" id="WP_044903354.1">
    <property type="nucleotide sequence ID" value="NZ_JQIF01000001.1"/>
</dbReference>
<comment type="caution">
    <text evidence="11">Lacks conserved residue(s) required for the propagation of feature annotation.</text>
</comment>
<evidence type="ECO:0000256" key="7">
    <source>
        <dbReference type="ARBA" id="ARBA00022962"/>
    </source>
</evidence>
<keyword evidence="5 11" id="KW-0547">Nucleotide-binding</keyword>
<dbReference type="Pfam" id="PF00988">
    <property type="entry name" value="CPSase_sm_chain"/>
    <property type="match status" value="1"/>
</dbReference>
<dbReference type="SMART" id="SM01097">
    <property type="entry name" value="CPSase_sm_chain"/>
    <property type="match status" value="1"/>
</dbReference>
<dbReference type="InterPro" id="IPR006274">
    <property type="entry name" value="CarbamoylP_synth_ssu"/>
</dbReference>
<feature type="domain" description="Carbamoyl-phosphate synthase small subunit N-terminal" evidence="12">
    <location>
        <begin position="2"/>
        <end position="132"/>
    </location>
</feature>
<gene>
    <name evidence="11" type="primary">carA</name>
    <name evidence="13" type="ORF">CIAN88_00480</name>
</gene>
<dbReference type="PRINTS" id="PR00099">
    <property type="entry name" value="CPSGATASE"/>
</dbReference>
<dbReference type="PANTHER" id="PTHR43418:SF7">
    <property type="entry name" value="CARBAMOYL-PHOSPHATE SYNTHASE SMALL CHAIN"/>
    <property type="match status" value="1"/>
</dbReference>
<dbReference type="GO" id="GO:0004359">
    <property type="term" value="F:glutaminase activity"/>
    <property type="evidence" value="ECO:0007669"/>
    <property type="project" value="RHEA"/>
</dbReference>
<dbReference type="UniPathway" id="UPA00070">
    <property type="reaction ID" value="UER00115"/>
</dbReference>
<evidence type="ECO:0000256" key="6">
    <source>
        <dbReference type="ARBA" id="ARBA00022840"/>
    </source>
</evidence>
<evidence type="ECO:0000259" key="12">
    <source>
        <dbReference type="SMART" id="SM01097"/>
    </source>
</evidence>
<organism evidence="13 14">
    <name type="scientific">Clostridium innocuum</name>
    <dbReference type="NCBI Taxonomy" id="1522"/>
    <lineage>
        <taxon>Bacteria</taxon>
        <taxon>Bacillati</taxon>
        <taxon>Bacillota</taxon>
        <taxon>Clostridia</taxon>
        <taxon>Eubacteriales</taxon>
        <taxon>Clostridiaceae</taxon>
        <taxon>Clostridium</taxon>
    </lineage>
</organism>
<keyword evidence="11" id="KW-0028">Amino-acid biosynthesis</keyword>
<feature type="binding site" evidence="11">
    <location>
        <position position="292"/>
    </location>
    <ligand>
        <name>L-glutamine</name>
        <dbReference type="ChEBI" id="CHEBI:58359"/>
    </ligand>
</feature>
<dbReference type="GO" id="GO:0006541">
    <property type="term" value="P:glutamine metabolic process"/>
    <property type="evidence" value="ECO:0007669"/>
    <property type="project" value="InterPro"/>
</dbReference>
<dbReference type="Gene3D" id="3.40.50.880">
    <property type="match status" value="1"/>
</dbReference>
<comment type="function">
    <text evidence="11">Small subunit of the glutamine-dependent carbamoyl phosphate synthetase (CPSase). CPSase catalyzes the formation of carbamoyl phosphate from the ammonia moiety of glutamine, carbonate, and phosphate donated by ATP, constituting the first step of 2 biosynthetic pathways, one leading to arginine and/or urea and the other to pyrimidine nucleotides. The small subunit (glutamine amidotransferase) binds and cleaves glutamine to supply the large subunit with the substrate ammonia.</text>
</comment>
<comment type="subunit">
    <text evidence="11">Composed of two chains; the small (or glutamine) chain promotes the hydrolysis of glutamine to ammonia, which is used by the large (or ammonia) chain to synthesize carbamoyl phosphate. Tetramer of heterodimers (alpha,beta)4.</text>
</comment>
<feature type="binding site" evidence="11">
    <location>
        <position position="46"/>
    </location>
    <ligand>
        <name>L-glutamine</name>
        <dbReference type="ChEBI" id="CHEBI:58359"/>
    </ligand>
</feature>
<evidence type="ECO:0000313" key="13">
    <source>
        <dbReference type="EMBL" id="KGJ55085.1"/>
    </source>
</evidence>
<evidence type="ECO:0000256" key="4">
    <source>
        <dbReference type="ARBA" id="ARBA00022598"/>
    </source>
</evidence>
<comment type="catalytic activity">
    <reaction evidence="9 11">
        <text>hydrogencarbonate + L-glutamine + 2 ATP + H2O = carbamoyl phosphate + L-glutamate + 2 ADP + phosphate + 2 H(+)</text>
        <dbReference type="Rhea" id="RHEA:18633"/>
        <dbReference type="ChEBI" id="CHEBI:15377"/>
        <dbReference type="ChEBI" id="CHEBI:15378"/>
        <dbReference type="ChEBI" id="CHEBI:17544"/>
        <dbReference type="ChEBI" id="CHEBI:29985"/>
        <dbReference type="ChEBI" id="CHEBI:30616"/>
        <dbReference type="ChEBI" id="CHEBI:43474"/>
        <dbReference type="ChEBI" id="CHEBI:58228"/>
        <dbReference type="ChEBI" id="CHEBI:58359"/>
        <dbReference type="ChEBI" id="CHEBI:456216"/>
        <dbReference type="EC" id="6.3.5.5"/>
    </reaction>
</comment>
<keyword evidence="11" id="KW-0055">Arginine biosynthesis</keyword>
<dbReference type="EMBL" id="JQIF01000001">
    <property type="protein sequence ID" value="KGJ55085.1"/>
    <property type="molecule type" value="Genomic_DNA"/>
</dbReference>
<evidence type="ECO:0000256" key="11">
    <source>
        <dbReference type="HAMAP-Rule" id="MF_01209"/>
    </source>
</evidence>
<evidence type="ECO:0000313" key="14">
    <source>
        <dbReference type="Proteomes" id="UP000030008"/>
    </source>
</evidence>
<evidence type="ECO:0000256" key="8">
    <source>
        <dbReference type="ARBA" id="ARBA00022975"/>
    </source>
</evidence>
<feature type="binding site" evidence="11">
    <location>
        <position position="289"/>
    </location>
    <ligand>
        <name>L-glutamine</name>
        <dbReference type="ChEBI" id="CHEBI:58359"/>
    </ligand>
</feature>
<dbReference type="GO" id="GO:0005524">
    <property type="term" value="F:ATP binding"/>
    <property type="evidence" value="ECO:0007669"/>
    <property type="project" value="UniProtKB-UniRule"/>
</dbReference>
<keyword evidence="6 11" id="KW-0067">ATP-binding</keyword>
<proteinExistence type="inferred from homology"/>
<dbReference type="NCBIfam" id="TIGR01368">
    <property type="entry name" value="CPSaseIIsmall"/>
    <property type="match status" value="1"/>
</dbReference>
<accession>A0A099IBL1</accession>
<dbReference type="SUPFAM" id="SSF52021">
    <property type="entry name" value="Carbamoyl phosphate synthetase, small subunit N-terminal domain"/>
    <property type="match status" value="1"/>
</dbReference>
<feature type="binding site" evidence="11">
    <location>
        <position position="222"/>
    </location>
    <ligand>
        <name>L-glutamine</name>
        <dbReference type="ChEBI" id="CHEBI:58359"/>
    </ligand>
</feature>
<dbReference type="HAMAP" id="MF_01209">
    <property type="entry name" value="CPSase_S_chain"/>
    <property type="match status" value="1"/>
</dbReference>
<dbReference type="PANTHER" id="PTHR43418">
    <property type="entry name" value="MULTIFUNCTIONAL TRYPTOPHAN BIOSYNTHESIS PROTEIN-RELATED"/>
    <property type="match status" value="1"/>
</dbReference>
<keyword evidence="8 11" id="KW-0665">Pyrimidine biosynthesis</keyword>
<dbReference type="SUPFAM" id="SSF52317">
    <property type="entry name" value="Class I glutamine amidotransferase-like"/>
    <property type="match status" value="1"/>
</dbReference>
<dbReference type="InterPro" id="IPR035686">
    <property type="entry name" value="CPSase_GATase1"/>
</dbReference>
<comment type="similarity">
    <text evidence="3 11">Belongs to the CarA family.</text>
</comment>
<dbReference type="PROSITE" id="PS51273">
    <property type="entry name" value="GATASE_TYPE_1"/>
    <property type="match status" value="1"/>
</dbReference>
<dbReference type="InterPro" id="IPR002474">
    <property type="entry name" value="CarbamoylP_synth_ssu_N"/>
</dbReference>
<name>A0A099IBL1_CLOIN</name>
<dbReference type="NCBIfam" id="NF009475">
    <property type="entry name" value="PRK12838.1"/>
    <property type="match status" value="1"/>
</dbReference>
<dbReference type="GO" id="GO:0006207">
    <property type="term" value="P:'de novo' pyrimidine nucleobase biosynthetic process"/>
    <property type="evidence" value="ECO:0007669"/>
    <property type="project" value="InterPro"/>
</dbReference>
<dbReference type="CDD" id="cd01744">
    <property type="entry name" value="GATase1_CPSase"/>
    <property type="match status" value="1"/>
</dbReference>
<keyword evidence="7 11" id="KW-0315">Glutamine amidotransferase</keyword>
<feature type="region of interest" description="CPSase" evidence="11">
    <location>
        <begin position="1"/>
        <end position="172"/>
    </location>
</feature>
<evidence type="ECO:0000256" key="9">
    <source>
        <dbReference type="ARBA" id="ARBA00048816"/>
    </source>
</evidence>
<dbReference type="Pfam" id="PF00117">
    <property type="entry name" value="GATase"/>
    <property type="match status" value="1"/>
</dbReference>
<evidence type="ECO:0000256" key="1">
    <source>
        <dbReference type="ARBA" id="ARBA00004812"/>
    </source>
</evidence>
<evidence type="ECO:0000256" key="10">
    <source>
        <dbReference type="ARBA" id="ARBA00049285"/>
    </source>
</evidence>
<sequence>MKKRLLILEDGSVYEGIAFGGDRYQMGELIFQTGMSGYQEIISDLSYYGQIVMMTYPAMGNCGINRDDFESISPKMFGFVVKEYCETPSNFRSDMTLDAFMKLKGIPGIADIDTREITRKIRDHGTCKAIMADADADVEAIVKQLRESELPKDGVQAVSTVKPFPIPSRGQKVVMVDIGTKFAVIREFNMRGCDLIVVPYNMSAQDILAIHPDGIVYSGGPGAPEDIPETVATCKELLGSVPMLGIGLGHEVIAAACGANVVKMKVGHHGNSSPVRNLRKQKIEFTAQNHGYEVEPDSIKGTGLITTYTALNDGSIEGFTHETYPLYSYSFEPEAAPGADDCTYIFDDFCNVMKERSAE</sequence>
<dbReference type="InterPro" id="IPR050472">
    <property type="entry name" value="Anth_synth/Amidotransfase"/>
</dbReference>
<dbReference type="InterPro" id="IPR029062">
    <property type="entry name" value="Class_I_gatase-like"/>
</dbReference>
<comment type="pathway">
    <text evidence="2 11">Amino-acid biosynthesis; L-arginine biosynthesis; carbamoyl phosphate from bicarbonate: step 1/1.</text>
</comment>
<dbReference type="UniPathway" id="UPA00068">
    <property type="reaction ID" value="UER00171"/>
</dbReference>
<dbReference type="AlphaFoldDB" id="A0A099IBL1"/>
<feature type="binding site" evidence="11">
    <location>
        <position position="291"/>
    </location>
    <ligand>
        <name>L-glutamine</name>
        <dbReference type="ChEBI" id="CHEBI:58359"/>
    </ligand>
</feature>
<comment type="caution">
    <text evidence="13">The sequence shown here is derived from an EMBL/GenBank/DDBJ whole genome shotgun (WGS) entry which is preliminary data.</text>
</comment>
<dbReference type="InterPro" id="IPR017926">
    <property type="entry name" value="GATASE"/>
</dbReference>